<sequence>MASEAGIAIQREFKHGVRSKRFFRCYVDQFESKIRGLHHLEEAIQGYEAMVVEVAASEFVVVSSTTQLNLLIKIDNERNGNITGQLIAFGDMAGDRQKVKMVERATQTGFVEYLRP</sequence>
<dbReference type="Proteomes" id="UP000250321">
    <property type="component" value="Unassembled WGS sequence"/>
</dbReference>
<dbReference type="EMBL" id="PJQY01000144">
    <property type="protein sequence ID" value="PQQ17536.1"/>
    <property type="molecule type" value="Genomic_DNA"/>
</dbReference>
<keyword evidence="2" id="KW-1185">Reference proteome</keyword>
<proteinExistence type="predicted"/>
<name>A0A315ATC6_PRUYE</name>
<accession>A0A315ATC6</accession>
<protein>
    <submittedName>
        <fullName evidence="1">Uncharacterized protein</fullName>
    </submittedName>
</protein>
<gene>
    <name evidence="1" type="ORF">Pyn_26187</name>
</gene>
<organism evidence="1 2">
    <name type="scientific">Prunus yedoensis var. nudiflora</name>
    <dbReference type="NCBI Taxonomy" id="2094558"/>
    <lineage>
        <taxon>Eukaryota</taxon>
        <taxon>Viridiplantae</taxon>
        <taxon>Streptophyta</taxon>
        <taxon>Embryophyta</taxon>
        <taxon>Tracheophyta</taxon>
        <taxon>Spermatophyta</taxon>
        <taxon>Magnoliopsida</taxon>
        <taxon>eudicotyledons</taxon>
        <taxon>Gunneridae</taxon>
        <taxon>Pentapetalae</taxon>
        <taxon>rosids</taxon>
        <taxon>fabids</taxon>
        <taxon>Rosales</taxon>
        <taxon>Rosaceae</taxon>
        <taxon>Amygdaloideae</taxon>
        <taxon>Amygdaleae</taxon>
        <taxon>Prunus</taxon>
    </lineage>
</organism>
<dbReference type="AlphaFoldDB" id="A0A315ATC6"/>
<evidence type="ECO:0000313" key="1">
    <source>
        <dbReference type="EMBL" id="PQQ17536.1"/>
    </source>
</evidence>
<evidence type="ECO:0000313" key="2">
    <source>
        <dbReference type="Proteomes" id="UP000250321"/>
    </source>
</evidence>
<comment type="caution">
    <text evidence="1">The sequence shown here is derived from an EMBL/GenBank/DDBJ whole genome shotgun (WGS) entry which is preliminary data.</text>
</comment>
<reference evidence="1 2" key="1">
    <citation type="submission" date="2018-02" db="EMBL/GenBank/DDBJ databases">
        <title>Draft genome of wild Prunus yedoensis var. nudiflora.</title>
        <authorList>
            <person name="Baek S."/>
            <person name="Kim J.-H."/>
            <person name="Choi K."/>
            <person name="Kim G.-B."/>
            <person name="Cho A."/>
            <person name="Jang H."/>
            <person name="Shin C.-H."/>
            <person name="Yu H.-J."/>
            <person name="Mun J.-H."/>
        </authorList>
    </citation>
    <scope>NUCLEOTIDE SEQUENCE [LARGE SCALE GENOMIC DNA]</scope>
    <source>
        <strain evidence="2">cv. Jeju island</strain>
        <tissue evidence="1">Leaf</tissue>
    </source>
</reference>